<reference evidence="8" key="1">
    <citation type="submission" date="2024-06" db="EMBL/GenBank/DDBJ databases">
        <title>Draft Genome Sequences of Epichloe bromicola Strains Isolated from Elymus ciliaris.</title>
        <authorList>
            <consortium name="Epichloe bromicola genome sequencing consortium"/>
            <person name="Miura A."/>
            <person name="Imano S."/>
            <person name="Ashida A."/>
            <person name="Sato I."/>
            <person name="Chiba S."/>
            <person name="Tanaka A."/>
            <person name="Camagna M."/>
            <person name="Takemoto D."/>
        </authorList>
    </citation>
    <scope>NUCLEOTIDE SEQUENCE [LARGE SCALE GENOMIC DNA]</scope>
    <source>
        <strain evidence="8">DP</strain>
    </source>
</reference>
<dbReference type="InterPro" id="IPR001005">
    <property type="entry name" value="SANT/Myb"/>
</dbReference>
<feature type="compositionally biased region" description="Polar residues" evidence="4">
    <location>
        <begin position="776"/>
        <end position="788"/>
    </location>
</feature>
<keyword evidence="3" id="KW-0539">Nucleus</keyword>
<evidence type="ECO:0000256" key="2">
    <source>
        <dbReference type="ARBA" id="ARBA00023125"/>
    </source>
</evidence>
<comment type="subcellular location">
    <subcellularLocation>
        <location evidence="1">Nucleus</location>
    </subcellularLocation>
</comment>
<evidence type="ECO:0000256" key="1">
    <source>
        <dbReference type="ARBA" id="ARBA00004123"/>
    </source>
</evidence>
<keyword evidence="2" id="KW-0238">DNA-binding</keyword>
<comment type="caution">
    <text evidence="7">The sequence shown here is derived from an EMBL/GenBank/DDBJ whole genome shotgun (WGS) entry which is preliminary data.</text>
</comment>
<feature type="compositionally biased region" description="Basic and acidic residues" evidence="4">
    <location>
        <begin position="289"/>
        <end position="303"/>
    </location>
</feature>
<evidence type="ECO:0000259" key="6">
    <source>
        <dbReference type="PROSITE" id="PS51294"/>
    </source>
</evidence>
<feature type="compositionally biased region" description="Acidic residues" evidence="4">
    <location>
        <begin position="910"/>
        <end position="922"/>
    </location>
</feature>
<feature type="compositionally biased region" description="Low complexity" evidence="4">
    <location>
        <begin position="798"/>
        <end position="808"/>
    </location>
</feature>
<gene>
    <name evidence="7" type="primary">g1545</name>
    <name evidence="7" type="ORF">EsDP_00001545</name>
</gene>
<feature type="compositionally biased region" description="Basic and acidic residues" evidence="4">
    <location>
        <begin position="313"/>
        <end position="329"/>
    </location>
</feature>
<feature type="compositionally biased region" description="Basic residues" evidence="4">
    <location>
        <begin position="81"/>
        <end position="98"/>
    </location>
</feature>
<keyword evidence="8" id="KW-1185">Reference proteome</keyword>
<feature type="region of interest" description="Disordered" evidence="4">
    <location>
        <begin position="776"/>
        <end position="931"/>
    </location>
</feature>
<proteinExistence type="predicted"/>
<dbReference type="PROSITE" id="PS51294">
    <property type="entry name" value="HTH_MYB"/>
    <property type="match status" value="1"/>
</dbReference>
<dbReference type="PANTHER" id="PTHR46380:SF2">
    <property type="entry name" value="CYCLIN-D-BINDING MYB-LIKE TRANSCRIPTION FACTOR 1"/>
    <property type="match status" value="1"/>
</dbReference>
<evidence type="ECO:0000256" key="3">
    <source>
        <dbReference type="ARBA" id="ARBA00023242"/>
    </source>
</evidence>
<name>A0ABQ0CI58_9HYPO</name>
<sequence length="931" mass="104419">MAAETIARGRDGDSSVNMADVEDDRSIAGSEGSGGANVDEDNGVDADFGAIEMFDSNSAPTTFFSQAPEAIMTEDAPMHSSSRKSKRDKKEKRDKKRRASLEGAVLSSSVAEAEDHSARKHRKSKKKSTRDVEDPDSQPSKEEAEPPADTPWGQLQEEAAAAKKTKKKRKLSGSADGKRRKKHRSRDQESEVPSGEEERRGSHEAGATSFLHKGKHKRGVPESAIYEDNEPGSDPQASPTVAHLRRRSQSREARSRENSVPVSAPMDVDVATTSLGQAATGATADTDYEAERIAREAWNEHRNGQQSQDEVPQGDHDTDMPDQHLEEHLSTGVDTTAEAQLTSPQQRRSRNTRKKAKPTYFERPSPEILDDNKNGLTELPSPSAMTPKPRNRTKRAARKESRGPKPKRERLSQSMRGGSVDAENGEGGAGERRNRLTGYTQGRFSDAELARISRAVESFREDNGLTQQEVNELIHAPGGTTAGETNAQLWTRIFSECPDRHRQKMINITRKKFHNFVARGTWTTEQDAELAELINIHGTKWSHIAGLINRHPEDLRDRYRNYIVCGANQRKDAWDEHEEARLTQYIMESMHAIDELRVNEPSRAILQKSYEELIDWQDISERMDRTRSRLQCITKWKSLNIRTHGRDQLASTQPDSQISFRLEKARRQIAVMPGEERYRLVMAIQATAVGTDVKIPWQRLVDKPFRNRWHRYTQMLLWRRLKAIVPNHTEASVRDTAHYLVEHYNQNGDLPDVPDELFDDADEMHFIRTITPAVSTQTNGRGQVNTEFVTGPDVGDDGANYNGGSEAAAGEEEQNQPHDEEMQIDPALAEADQTTSRTTPAKRGNKTPTSRKRGRKSVVTEADPIEDATQEHEQAQDHDSEIDVEQFRKKKTPSKFQSPGSKKGGQQLLPDDDDSVMDDMEDLPAKVAAEA</sequence>
<evidence type="ECO:0008006" key="9">
    <source>
        <dbReference type="Google" id="ProtNLM"/>
    </source>
</evidence>
<feature type="domain" description="Myb-like" evidence="5">
    <location>
        <begin position="566"/>
        <end position="640"/>
    </location>
</feature>
<evidence type="ECO:0000313" key="8">
    <source>
        <dbReference type="Proteomes" id="UP001562357"/>
    </source>
</evidence>
<dbReference type="Pfam" id="PF13921">
    <property type="entry name" value="Myb_DNA-bind_6"/>
    <property type="match status" value="1"/>
</dbReference>
<dbReference type="Proteomes" id="UP001562357">
    <property type="component" value="Unassembled WGS sequence"/>
</dbReference>
<feature type="domain" description="Myb-like" evidence="5">
    <location>
        <begin position="514"/>
        <end position="563"/>
    </location>
</feature>
<dbReference type="EMBL" id="BAAFGZ010000035">
    <property type="protein sequence ID" value="GAB0133130.1"/>
    <property type="molecule type" value="Genomic_DNA"/>
</dbReference>
<protein>
    <recommendedName>
        <fullName evidence="9">Myb transcription factor</fullName>
    </recommendedName>
</protein>
<feature type="domain" description="HTH myb-type" evidence="6">
    <location>
        <begin position="514"/>
        <end position="567"/>
    </location>
</feature>
<dbReference type="CDD" id="cd00167">
    <property type="entry name" value="SANT"/>
    <property type="match status" value="1"/>
</dbReference>
<evidence type="ECO:0000256" key="4">
    <source>
        <dbReference type="SAM" id="MobiDB-lite"/>
    </source>
</evidence>
<feature type="region of interest" description="Disordered" evidence="4">
    <location>
        <begin position="1"/>
        <end position="435"/>
    </location>
</feature>
<organism evidence="7 8">
    <name type="scientific">Epichloe bromicola</name>
    <dbReference type="NCBI Taxonomy" id="79588"/>
    <lineage>
        <taxon>Eukaryota</taxon>
        <taxon>Fungi</taxon>
        <taxon>Dikarya</taxon>
        <taxon>Ascomycota</taxon>
        <taxon>Pezizomycotina</taxon>
        <taxon>Sordariomycetes</taxon>
        <taxon>Hypocreomycetidae</taxon>
        <taxon>Hypocreales</taxon>
        <taxon>Clavicipitaceae</taxon>
        <taxon>Epichloe</taxon>
    </lineage>
</organism>
<feature type="compositionally biased region" description="Polar residues" evidence="4">
    <location>
        <begin position="55"/>
        <end position="65"/>
    </location>
</feature>
<feature type="compositionally biased region" description="Basic and acidic residues" evidence="4">
    <location>
        <begin position="869"/>
        <end position="887"/>
    </location>
</feature>
<feature type="compositionally biased region" description="Basic residues" evidence="4">
    <location>
        <begin position="347"/>
        <end position="357"/>
    </location>
</feature>
<feature type="compositionally biased region" description="Basic residues" evidence="4">
    <location>
        <begin position="843"/>
        <end position="856"/>
    </location>
</feature>
<dbReference type="PANTHER" id="PTHR46380">
    <property type="entry name" value="CYCLIN-D-BINDING MYB-LIKE TRANSCRIPTION FACTOR 1"/>
    <property type="match status" value="1"/>
</dbReference>
<dbReference type="InterPro" id="IPR009057">
    <property type="entry name" value="Homeodomain-like_sf"/>
</dbReference>
<dbReference type="Gene3D" id="1.10.10.60">
    <property type="entry name" value="Homeodomain-like"/>
    <property type="match status" value="2"/>
</dbReference>
<evidence type="ECO:0000313" key="7">
    <source>
        <dbReference type="EMBL" id="GAB0133130.1"/>
    </source>
</evidence>
<dbReference type="SUPFAM" id="SSF46689">
    <property type="entry name" value="Homeodomain-like"/>
    <property type="match status" value="1"/>
</dbReference>
<accession>A0ABQ0CI58</accession>
<dbReference type="PROSITE" id="PS50090">
    <property type="entry name" value="MYB_LIKE"/>
    <property type="match status" value="2"/>
</dbReference>
<dbReference type="InterPro" id="IPR017930">
    <property type="entry name" value="Myb_dom"/>
</dbReference>
<feature type="compositionally biased region" description="Polar residues" evidence="4">
    <location>
        <begin position="332"/>
        <end position="346"/>
    </location>
</feature>
<evidence type="ECO:0000259" key="5">
    <source>
        <dbReference type="PROSITE" id="PS50090"/>
    </source>
</evidence>
<dbReference type="SMART" id="SM00717">
    <property type="entry name" value="SANT"/>
    <property type="match status" value="2"/>
</dbReference>
<feature type="compositionally biased region" description="Basic residues" evidence="4">
    <location>
        <begin position="118"/>
        <end position="128"/>
    </location>
</feature>
<dbReference type="InterPro" id="IPR051651">
    <property type="entry name" value="DMTF1_DNA-bind_reg"/>
</dbReference>